<dbReference type="InterPro" id="IPR002710">
    <property type="entry name" value="Dilute_dom"/>
</dbReference>
<dbReference type="GO" id="GO:0034446">
    <property type="term" value="P:substrate adhesion-dependent cell spreading"/>
    <property type="evidence" value="ECO:0007669"/>
    <property type="project" value="TreeGrafter"/>
</dbReference>
<evidence type="ECO:0000313" key="2">
    <source>
        <dbReference type="Ensembl" id="ENSAOWP00000024825.1"/>
    </source>
</evidence>
<dbReference type="PROSITE" id="PS51126">
    <property type="entry name" value="DILUTE"/>
    <property type="match status" value="1"/>
</dbReference>
<dbReference type="GO" id="GO:0001755">
    <property type="term" value="P:neural crest cell migration"/>
    <property type="evidence" value="ECO:0007669"/>
    <property type="project" value="TreeGrafter"/>
</dbReference>
<reference evidence="2" key="1">
    <citation type="submission" date="2025-08" db="UniProtKB">
        <authorList>
            <consortium name="Ensembl"/>
        </authorList>
    </citation>
    <scope>IDENTIFICATION</scope>
</reference>
<sequence length="287" mass="32318">ESLFSSTITASEEAMTVLEEVIMYTFQQCVYYISKCLYASLPALLECNPFQNEGRETWRTSPALPEELRRVVLIYQDVLDLLRQYEVHPEITSQMFAYLFFFSNTLLFNQLLDKGSSLGCFHWSKGVKLRACVRLLLEWLRGAGFEQPAQQFFAKLASVADLLAVPGSQLLQVNKRHLGTVSWSSPSSSPRPSQGHPVSCLVQSTSEVLAADMPTGDDGQHRLPFEGQSYKSQKQLYDLLPTEMVSAELRWQLHRAAGWSPAHRASWRLCLISSVCAFSNIDGINLT</sequence>
<dbReference type="Proteomes" id="UP000694424">
    <property type="component" value="Unplaced"/>
</dbReference>
<organism evidence="2 3">
    <name type="scientific">Apteryx owenii</name>
    <name type="common">Little spotted kiwi</name>
    <dbReference type="NCBI Taxonomy" id="8824"/>
    <lineage>
        <taxon>Eukaryota</taxon>
        <taxon>Metazoa</taxon>
        <taxon>Chordata</taxon>
        <taxon>Craniata</taxon>
        <taxon>Vertebrata</taxon>
        <taxon>Euteleostomi</taxon>
        <taxon>Archelosauria</taxon>
        <taxon>Archosauria</taxon>
        <taxon>Dinosauria</taxon>
        <taxon>Saurischia</taxon>
        <taxon>Theropoda</taxon>
        <taxon>Coelurosauria</taxon>
        <taxon>Aves</taxon>
        <taxon>Palaeognathae</taxon>
        <taxon>Apterygiformes</taxon>
        <taxon>Apterygidae</taxon>
        <taxon>Apteryx</taxon>
    </lineage>
</organism>
<dbReference type="PANTHER" id="PTHR16027:SF3">
    <property type="entry name" value="RAS-ASSOCIATING AND DILUTE DOMAIN-CONTAINING PROTEIN"/>
    <property type="match status" value="1"/>
</dbReference>
<dbReference type="Ensembl" id="ENSAOWT00000028132.1">
    <property type="protein sequence ID" value="ENSAOWP00000024825.1"/>
    <property type="gene ID" value="ENSAOWG00000016756.1"/>
</dbReference>
<dbReference type="GO" id="GO:0051020">
    <property type="term" value="F:GTPase binding"/>
    <property type="evidence" value="ECO:0007669"/>
    <property type="project" value="TreeGrafter"/>
</dbReference>
<keyword evidence="3" id="KW-1185">Reference proteome</keyword>
<dbReference type="GO" id="GO:0005874">
    <property type="term" value="C:microtubule"/>
    <property type="evidence" value="ECO:0007669"/>
    <property type="project" value="TreeGrafter"/>
</dbReference>
<evidence type="ECO:0000259" key="1">
    <source>
        <dbReference type="PROSITE" id="PS51126"/>
    </source>
</evidence>
<evidence type="ECO:0000313" key="3">
    <source>
        <dbReference type="Proteomes" id="UP000694424"/>
    </source>
</evidence>
<feature type="domain" description="Dilute" evidence="1">
    <location>
        <begin position="5"/>
        <end position="218"/>
    </location>
</feature>
<protein>
    <submittedName>
        <fullName evidence="2">Rap associating with DIL domain</fullName>
    </submittedName>
</protein>
<dbReference type="AlphaFoldDB" id="A0A8B9QC65"/>
<accession>A0A8B9QC65</accession>
<dbReference type="SMART" id="SM01132">
    <property type="entry name" value="DIL"/>
    <property type="match status" value="1"/>
</dbReference>
<dbReference type="PANTHER" id="PTHR16027">
    <property type="entry name" value="DILUTE DOMAIN-CONTAINING PROTEIN YPR089W"/>
    <property type="match status" value="1"/>
</dbReference>
<proteinExistence type="predicted"/>
<name>A0A8B9QC65_APTOW</name>
<dbReference type="InterPro" id="IPR052072">
    <property type="entry name" value="Vascular_dev_regulator"/>
</dbReference>
<dbReference type="Pfam" id="PF01843">
    <property type="entry name" value="DIL"/>
    <property type="match status" value="1"/>
</dbReference>
<reference evidence="2" key="2">
    <citation type="submission" date="2025-09" db="UniProtKB">
        <authorList>
            <consortium name="Ensembl"/>
        </authorList>
    </citation>
    <scope>IDENTIFICATION</scope>
</reference>